<feature type="region of interest" description="Disordered" evidence="1">
    <location>
        <begin position="125"/>
        <end position="153"/>
    </location>
</feature>
<keyword evidence="3" id="KW-1185">Reference proteome</keyword>
<comment type="caution">
    <text evidence="2">The sequence shown here is derived from an EMBL/GenBank/DDBJ whole genome shotgun (WGS) entry which is preliminary data.</text>
</comment>
<evidence type="ECO:0000313" key="3">
    <source>
        <dbReference type="Proteomes" id="UP001314205"/>
    </source>
</evidence>
<proteinExistence type="predicted"/>
<gene>
    <name evidence="2" type="ORF">PARMNEM_LOCUS17029</name>
</gene>
<feature type="compositionally biased region" description="Pro residues" evidence="1">
    <location>
        <begin position="136"/>
        <end position="152"/>
    </location>
</feature>
<sequence length="357" mass="41181">MLRCLNCGLRVQRIQRHVVTTLPQELLIILSIWLRIEYLPMEDVLCHACYVLIQNADVNTPRTLGHTNVCAGCGCSLNEARLHFLEENRPLYEYFPWIRSTQNGRDSYAVCHNCWRRASRQAAQDSQREISIPQLPSEPAPASAPAPPPAPACLPDQRSIESAPIYLPHYKRAASTSRHCIYAECGNASMHLIPTFIKKSIITEYNFYVPRFAHVCQHHLFSNIWHELPEQSCTISSFTINQVEDLIDIAKRNTVTFDFEHVEEMPNHICYYWTGLEVTEFVILFNELPLFNQEFFNRAHAHLMNDFKIAAALINRFHPTIQDRPDASLIIERAMRHETNISRPASYLDNILLVIEE</sequence>
<organism evidence="2 3">
    <name type="scientific">Parnassius mnemosyne</name>
    <name type="common">clouded apollo</name>
    <dbReference type="NCBI Taxonomy" id="213953"/>
    <lineage>
        <taxon>Eukaryota</taxon>
        <taxon>Metazoa</taxon>
        <taxon>Ecdysozoa</taxon>
        <taxon>Arthropoda</taxon>
        <taxon>Hexapoda</taxon>
        <taxon>Insecta</taxon>
        <taxon>Pterygota</taxon>
        <taxon>Neoptera</taxon>
        <taxon>Endopterygota</taxon>
        <taxon>Lepidoptera</taxon>
        <taxon>Glossata</taxon>
        <taxon>Ditrysia</taxon>
        <taxon>Papilionoidea</taxon>
        <taxon>Papilionidae</taxon>
        <taxon>Parnassiinae</taxon>
        <taxon>Parnassini</taxon>
        <taxon>Parnassius</taxon>
        <taxon>Driopa</taxon>
    </lineage>
</organism>
<dbReference type="AlphaFoldDB" id="A0AAV1LUV2"/>
<reference evidence="2 3" key="1">
    <citation type="submission" date="2023-11" db="EMBL/GenBank/DDBJ databases">
        <authorList>
            <person name="Hedman E."/>
            <person name="Englund M."/>
            <person name="Stromberg M."/>
            <person name="Nyberg Akerstrom W."/>
            <person name="Nylinder S."/>
            <person name="Jareborg N."/>
            <person name="Kallberg Y."/>
            <person name="Kronander E."/>
        </authorList>
    </citation>
    <scope>NUCLEOTIDE SEQUENCE [LARGE SCALE GENOMIC DNA]</scope>
</reference>
<dbReference type="Proteomes" id="UP001314205">
    <property type="component" value="Unassembled WGS sequence"/>
</dbReference>
<evidence type="ECO:0000313" key="2">
    <source>
        <dbReference type="EMBL" id="CAK1597949.1"/>
    </source>
</evidence>
<protein>
    <submittedName>
        <fullName evidence="2">Uncharacterized protein</fullName>
    </submittedName>
</protein>
<accession>A0AAV1LUV2</accession>
<name>A0AAV1LUV2_9NEOP</name>
<dbReference type="EMBL" id="CAVLGL010000096">
    <property type="protein sequence ID" value="CAK1597949.1"/>
    <property type="molecule type" value="Genomic_DNA"/>
</dbReference>
<evidence type="ECO:0000256" key="1">
    <source>
        <dbReference type="SAM" id="MobiDB-lite"/>
    </source>
</evidence>